<dbReference type="Pfam" id="PF03328">
    <property type="entry name" value="HpcH_HpaI"/>
    <property type="match status" value="1"/>
</dbReference>
<dbReference type="AlphaFoldDB" id="A0AB74UE40"/>
<dbReference type="InterPro" id="IPR015813">
    <property type="entry name" value="Pyrv/PenolPyrv_kinase-like_dom"/>
</dbReference>
<dbReference type="Gene3D" id="3.20.20.60">
    <property type="entry name" value="Phosphoenolpyruvate-binding domains"/>
    <property type="match status" value="1"/>
</dbReference>
<feature type="binding site" evidence="5">
    <location>
        <position position="152"/>
    </location>
    <ligand>
        <name>Mg(2+)</name>
        <dbReference type="ChEBI" id="CHEBI:18420"/>
    </ligand>
</feature>
<dbReference type="EMBL" id="CP159578">
    <property type="protein sequence ID" value="XCJ80953.1"/>
    <property type="molecule type" value="Genomic_DNA"/>
</dbReference>
<dbReference type="InterPro" id="IPR005000">
    <property type="entry name" value="Aldolase/citrate-lyase_domain"/>
</dbReference>
<dbReference type="PANTHER" id="PTHR32308">
    <property type="entry name" value="LYASE BETA SUBUNIT, PUTATIVE (AFU_ORTHOLOGUE AFUA_4G13030)-RELATED"/>
    <property type="match status" value="1"/>
</dbReference>
<reference evidence="7" key="1">
    <citation type="submission" date="2024-06" db="EMBL/GenBank/DDBJ databases">
        <title>Complete genome of Salinicola endophyticus HNIBRBA4755.</title>
        <authorList>
            <person name="Shin S.Y."/>
            <person name="Kang H."/>
            <person name="Song J."/>
        </authorList>
    </citation>
    <scope>NUCLEOTIDE SEQUENCE</scope>
    <source>
        <strain evidence="7">HNIBRBA4755</strain>
    </source>
</reference>
<feature type="domain" description="HpcH/HpaI aldolase/citrate lyase" evidence="6">
    <location>
        <begin position="16"/>
        <end position="223"/>
    </location>
</feature>
<keyword evidence="2 5" id="KW-0479">Metal-binding</keyword>
<evidence type="ECO:0000256" key="1">
    <source>
        <dbReference type="ARBA" id="ARBA00001946"/>
    </source>
</evidence>
<dbReference type="PIRSF" id="PIRSF015582">
    <property type="entry name" value="Cit_lyase_B"/>
    <property type="match status" value="1"/>
</dbReference>
<evidence type="ECO:0000256" key="4">
    <source>
        <dbReference type="PIRSR" id="PIRSR015582-1"/>
    </source>
</evidence>
<keyword evidence="3 5" id="KW-0460">Magnesium</keyword>
<protein>
    <submittedName>
        <fullName evidence="7">CoA ester lyase</fullName>
    </submittedName>
</protein>
<dbReference type="GO" id="GO:0006107">
    <property type="term" value="P:oxaloacetate metabolic process"/>
    <property type="evidence" value="ECO:0007669"/>
    <property type="project" value="TreeGrafter"/>
</dbReference>
<evidence type="ECO:0000256" key="2">
    <source>
        <dbReference type="ARBA" id="ARBA00022723"/>
    </source>
</evidence>
<sequence>MPSRPDADPRSRPGLRSALFVPANRPERIPKALASGADAVIVDLEDAVAGAAKADARRALREALAALPQARVWVRVNAPESADFAADLALCGDLPGIVGLVIPKAETPESLIQAASLGQPLLPLIESAAGLAALAALSRVAGVERLSFGALDLSVDLGSEPDTEGGEMLLDQTRYQLVLHSRLAGLAPPLETVLPAFGDPARVERVARRAAGMGFGGMLCIHPAQIAPVHRGLAPSPDTLDWARRVMTAAAQGDDAAQVDGAMIDAPVVERARRLLARAAEHG</sequence>
<evidence type="ECO:0000256" key="5">
    <source>
        <dbReference type="PIRSR" id="PIRSR015582-2"/>
    </source>
</evidence>
<dbReference type="InterPro" id="IPR011206">
    <property type="entry name" value="Citrate_lyase_beta/mcl1/mcl2"/>
</dbReference>
<dbReference type="GO" id="GO:0000287">
    <property type="term" value="F:magnesium ion binding"/>
    <property type="evidence" value="ECO:0007669"/>
    <property type="project" value="TreeGrafter"/>
</dbReference>
<evidence type="ECO:0000256" key="3">
    <source>
        <dbReference type="ARBA" id="ARBA00022842"/>
    </source>
</evidence>
<evidence type="ECO:0000259" key="6">
    <source>
        <dbReference type="Pfam" id="PF03328"/>
    </source>
</evidence>
<dbReference type="GO" id="GO:0016829">
    <property type="term" value="F:lyase activity"/>
    <property type="evidence" value="ECO:0007669"/>
    <property type="project" value="UniProtKB-KW"/>
</dbReference>
<dbReference type="PANTHER" id="PTHR32308:SF10">
    <property type="entry name" value="CITRATE LYASE SUBUNIT BETA"/>
    <property type="match status" value="1"/>
</dbReference>
<gene>
    <name evidence="7" type="ORF">ABV408_07160</name>
</gene>
<name>A0AB74UE40_9GAMM</name>
<dbReference type="InterPro" id="IPR040442">
    <property type="entry name" value="Pyrv_kinase-like_dom_sf"/>
</dbReference>
<keyword evidence="7" id="KW-0456">Lyase</keyword>
<evidence type="ECO:0000313" key="7">
    <source>
        <dbReference type="EMBL" id="XCJ80953.1"/>
    </source>
</evidence>
<accession>A0AB74UE40</accession>
<feature type="binding site" evidence="5">
    <location>
        <position position="126"/>
    </location>
    <ligand>
        <name>Mg(2+)</name>
        <dbReference type="ChEBI" id="CHEBI:18420"/>
    </ligand>
</feature>
<comment type="cofactor">
    <cofactor evidence="1">
        <name>Mg(2+)</name>
        <dbReference type="ChEBI" id="CHEBI:18420"/>
    </cofactor>
</comment>
<dbReference type="RefSeq" id="WP_353981761.1">
    <property type="nucleotide sequence ID" value="NZ_CP159578.1"/>
</dbReference>
<feature type="binding site" evidence="4">
    <location>
        <position position="126"/>
    </location>
    <ligand>
        <name>substrate</name>
    </ligand>
</feature>
<dbReference type="SUPFAM" id="SSF51621">
    <property type="entry name" value="Phosphoenolpyruvate/pyruvate domain"/>
    <property type="match status" value="1"/>
</dbReference>
<proteinExistence type="predicted"/>
<organism evidence="7">
    <name type="scientific">Salinicola endophyticus</name>
    <dbReference type="NCBI Taxonomy" id="1949083"/>
    <lineage>
        <taxon>Bacteria</taxon>
        <taxon>Pseudomonadati</taxon>
        <taxon>Pseudomonadota</taxon>
        <taxon>Gammaproteobacteria</taxon>
        <taxon>Oceanospirillales</taxon>
        <taxon>Halomonadaceae</taxon>
        <taxon>Salinicola</taxon>
    </lineage>
</organism>
<feature type="binding site" evidence="4">
    <location>
        <position position="75"/>
    </location>
    <ligand>
        <name>substrate</name>
    </ligand>
</feature>